<proteinExistence type="predicted"/>
<accession>A0A9D3UXS2</accession>
<feature type="non-terminal residue" evidence="2">
    <location>
        <position position="1"/>
    </location>
</feature>
<name>A0A9D3UXS2_9ROSI</name>
<protein>
    <submittedName>
        <fullName evidence="2">Uncharacterized protein</fullName>
    </submittedName>
</protein>
<dbReference type="AlphaFoldDB" id="A0A9D3UXS2"/>
<evidence type="ECO:0000256" key="1">
    <source>
        <dbReference type="SAM" id="Phobius"/>
    </source>
</evidence>
<sequence>KSSRTLVGNIKQLVMATCFSFVTLNRVFGLQIILTKFNIMKCMPTCFILVSTNCASCHDGIFSCAVNVFMLLLYLFYFLAY</sequence>
<evidence type="ECO:0000313" key="3">
    <source>
        <dbReference type="Proteomes" id="UP000828251"/>
    </source>
</evidence>
<feature type="transmembrane region" description="Helical" evidence="1">
    <location>
        <begin position="60"/>
        <end position="80"/>
    </location>
</feature>
<keyword evidence="1" id="KW-1133">Transmembrane helix</keyword>
<organism evidence="2 3">
    <name type="scientific">Gossypium stocksii</name>
    <dbReference type="NCBI Taxonomy" id="47602"/>
    <lineage>
        <taxon>Eukaryota</taxon>
        <taxon>Viridiplantae</taxon>
        <taxon>Streptophyta</taxon>
        <taxon>Embryophyta</taxon>
        <taxon>Tracheophyta</taxon>
        <taxon>Spermatophyta</taxon>
        <taxon>Magnoliopsida</taxon>
        <taxon>eudicotyledons</taxon>
        <taxon>Gunneridae</taxon>
        <taxon>Pentapetalae</taxon>
        <taxon>rosids</taxon>
        <taxon>malvids</taxon>
        <taxon>Malvales</taxon>
        <taxon>Malvaceae</taxon>
        <taxon>Malvoideae</taxon>
        <taxon>Gossypium</taxon>
    </lineage>
</organism>
<keyword evidence="1" id="KW-0812">Transmembrane</keyword>
<evidence type="ECO:0000313" key="2">
    <source>
        <dbReference type="EMBL" id="KAH1064175.1"/>
    </source>
</evidence>
<dbReference type="Proteomes" id="UP000828251">
    <property type="component" value="Unassembled WGS sequence"/>
</dbReference>
<gene>
    <name evidence="2" type="ORF">J1N35_029162</name>
</gene>
<keyword evidence="3" id="KW-1185">Reference proteome</keyword>
<feature type="transmembrane region" description="Helical" evidence="1">
    <location>
        <begin position="12"/>
        <end position="34"/>
    </location>
</feature>
<comment type="caution">
    <text evidence="2">The sequence shown here is derived from an EMBL/GenBank/DDBJ whole genome shotgun (WGS) entry which is preliminary data.</text>
</comment>
<dbReference type="EMBL" id="JAIQCV010000009">
    <property type="protein sequence ID" value="KAH1064175.1"/>
    <property type="molecule type" value="Genomic_DNA"/>
</dbReference>
<keyword evidence="1" id="KW-0472">Membrane</keyword>
<reference evidence="2 3" key="1">
    <citation type="journal article" date="2021" name="Plant Biotechnol. J.">
        <title>Multi-omics assisted identification of the key and species-specific regulatory components of drought-tolerant mechanisms in Gossypium stocksii.</title>
        <authorList>
            <person name="Yu D."/>
            <person name="Ke L."/>
            <person name="Zhang D."/>
            <person name="Wu Y."/>
            <person name="Sun Y."/>
            <person name="Mei J."/>
            <person name="Sun J."/>
            <person name="Sun Y."/>
        </authorList>
    </citation>
    <scope>NUCLEOTIDE SEQUENCE [LARGE SCALE GENOMIC DNA]</scope>
    <source>
        <strain evidence="3">cv. E1</strain>
        <tissue evidence="2">Leaf</tissue>
    </source>
</reference>